<dbReference type="Pfam" id="PF10988">
    <property type="entry name" value="DUF2807"/>
    <property type="match status" value="1"/>
</dbReference>
<dbReference type="Proteomes" id="UP000238157">
    <property type="component" value="Unassembled WGS sequence"/>
</dbReference>
<dbReference type="Gene3D" id="2.160.20.120">
    <property type="match status" value="1"/>
</dbReference>
<name>A0A2T0WHK8_9BACT</name>
<evidence type="ECO:0000313" key="4">
    <source>
        <dbReference type="Proteomes" id="UP000238157"/>
    </source>
</evidence>
<sequence>MKRFTQLTFFIFLLSLGLTYAQTSTETRRLDNFNAVKVSTSIKAELVQGNENKIEIKATGIDLDKIESSISDKTLEVKLGRGNFRNHSVNVVITYRDIQGIEATTSASVVAKDAIEAAEAYLFAATSGYIEADVTSEVLRIEAATNARIVVNGEADELRIKAYTNAEVDGKNFDASDVDVLANTAASVYFNSTGSIVGSAATAGKIYYGGNPKSMEVKTSTGGSIQKK</sequence>
<dbReference type="InterPro" id="IPR021255">
    <property type="entry name" value="DUF2807"/>
</dbReference>
<protein>
    <submittedName>
        <fullName evidence="3">Putative autotransporter adhesin-like protein</fullName>
    </submittedName>
</protein>
<evidence type="ECO:0000259" key="2">
    <source>
        <dbReference type="Pfam" id="PF10988"/>
    </source>
</evidence>
<keyword evidence="1" id="KW-0732">Signal</keyword>
<dbReference type="RefSeq" id="WP_106134525.1">
    <property type="nucleotide sequence ID" value="NZ_PVTR01000009.1"/>
</dbReference>
<evidence type="ECO:0000256" key="1">
    <source>
        <dbReference type="SAM" id="SignalP"/>
    </source>
</evidence>
<feature type="domain" description="Putative auto-transporter adhesin head GIN" evidence="2">
    <location>
        <begin position="32"/>
        <end position="212"/>
    </location>
</feature>
<organism evidence="3 4">
    <name type="scientific">Mongoliibacter ruber</name>
    <dbReference type="NCBI Taxonomy" id="1750599"/>
    <lineage>
        <taxon>Bacteria</taxon>
        <taxon>Pseudomonadati</taxon>
        <taxon>Bacteroidota</taxon>
        <taxon>Cytophagia</taxon>
        <taxon>Cytophagales</taxon>
        <taxon>Cyclobacteriaceae</taxon>
        <taxon>Mongoliibacter</taxon>
    </lineage>
</organism>
<keyword evidence="4" id="KW-1185">Reference proteome</keyword>
<feature type="chain" id="PRO_5015444373" evidence="1">
    <location>
        <begin position="22"/>
        <end position="228"/>
    </location>
</feature>
<proteinExistence type="predicted"/>
<dbReference type="AlphaFoldDB" id="A0A2T0WHK8"/>
<evidence type="ECO:0000313" key="3">
    <source>
        <dbReference type="EMBL" id="PRY86189.1"/>
    </source>
</evidence>
<comment type="caution">
    <text evidence="3">The sequence shown here is derived from an EMBL/GenBank/DDBJ whole genome shotgun (WGS) entry which is preliminary data.</text>
</comment>
<reference evidence="3 4" key="1">
    <citation type="submission" date="2018-03" db="EMBL/GenBank/DDBJ databases">
        <title>Genomic Encyclopedia of Archaeal and Bacterial Type Strains, Phase II (KMG-II): from individual species to whole genera.</title>
        <authorList>
            <person name="Goeker M."/>
        </authorList>
    </citation>
    <scope>NUCLEOTIDE SEQUENCE [LARGE SCALE GENOMIC DNA]</scope>
    <source>
        <strain evidence="3 4">DSM 27929</strain>
    </source>
</reference>
<dbReference type="EMBL" id="PVTR01000009">
    <property type="protein sequence ID" value="PRY86189.1"/>
    <property type="molecule type" value="Genomic_DNA"/>
</dbReference>
<gene>
    <name evidence="3" type="ORF">CLW00_10933</name>
</gene>
<dbReference type="OrthoDB" id="680270at2"/>
<feature type="signal peptide" evidence="1">
    <location>
        <begin position="1"/>
        <end position="21"/>
    </location>
</feature>
<accession>A0A2T0WHK8</accession>